<proteinExistence type="predicted"/>
<dbReference type="InterPro" id="IPR010419">
    <property type="entry name" value="CO_DH_gsu"/>
</dbReference>
<evidence type="ECO:0000313" key="2">
    <source>
        <dbReference type="Proteomes" id="UP000188603"/>
    </source>
</evidence>
<reference evidence="1 2" key="1">
    <citation type="journal article" date="2015" name="Int. J. Syst. Evol. Microbiol.">
        <title>Novibacillus thermophilus gen. nov., sp. nov., a Gram-staining-negative and moderately thermophilic member of the family Thermoactinomycetaceae.</title>
        <authorList>
            <person name="Yang G."/>
            <person name="Chen J."/>
            <person name="Zhou S."/>
        </authorList>
    </citation>
    <scope>NUCLEOTIDE SEQUENCE [LARGE SCALE GENOMIC DNA]</scope>
    <source>
        <strain evidence="1 2">SG-1</strain>
    </source>
</reference>
<keyword evidence="2" id="KW-1185">Reference proteome</keyword>
<organism evidence="1 2">
    <name type="scientific">Novibacillus thermophilus</name>
    <dbReference type="NCBI Taxonomy" id="1471761"/>
    <lineage>
        <taxon>Bacteria</taxon>
        <taxon>Bacillati</taxon>
        <taxon>Bacillota</taxon>
        <taxon>Bacilli</taxon>
        <taxon>Bacillales</taxon>
        <taxon>Thermoactinomycetaceae</taxon>
        <taxon>Novibacillus</taxon>
    </lineage>
</organism>
<dbReference type="AlphaFoldDB" id="A0A1U9K7W6"/>
<dbReference type="STRING" id="1471761.B0W44_10605"/>
<sequence>MHIHYQHEFPLQREQVWDHLQNEDVLRKSLPGCRKFERVSEDTYDAELGLNIGPVKGTFTGQVRLSDQTRPESYRLVLKGKGKPGELNADARITLEENSGETVVSCAADVQVTGVLASVGQRVMGSVAKLILGQFFKAVASQIRQSA</sequence>
<dbReference type="PANTHER" id="PTHR38588">
    <property type="entry name" value="BLL0334 PROTEIN"/>
    <property type="match status" value="1"/>
</dbReference>
<accession>A0A1U9K7W6</accession>
<dbReference type="Pfam" id="PF06240">
    <property type="entry name" value="COXG"/>
    <property type="match status" value="1"/>
</dbReference>
<protein>
    <submittedName>
        <fullName evidence="1">Carbon monoxide dehydrogenase</fullName>
    </submittedName>
</protein>
<dbReference type="PANTHER" id="PTHR38588:SF1">
    <property type="entry name" value="BLL0334 PROTEIN"/>
    <property type="match status" value="1"/>
</dbReference>
<dbReference type="Gene3D" id="3.30.530.20">
    <property type="match status" value="1"/>
</dbReference>
<gene>
    <name evidence="1" type="ORF">B0W44_10605</name>
</gene>
<evidence type="ECO:0000313" key="1">
    <source>
        <dbReference type="EMBL" id="AQS56149.1"/>
    </source>
</evidence>
<dbReference type="CDD" id="cd05018">
    <property type="entry name" value="CoxG"/>
    <property type="match status" value="1"/>
</dbReference>
<dbReference type="EMBL" id="CP019699">
    <property type="protein sequence ID" value="AQS56149.1"/>
    <property type="molecule type" value="Genomic_DNA"/>
</dbReference>
<dbReference type="SUPFAM" id="SSF55961">
    <property type="entry name" value="Bet v1-like"/>
    <property type="match status" value="1"/>
</dbReference>
<dbReference type="KEGG" id="ntr:B0W44_10605"/>
<dbReference type="OrthoDB" id="9787428at2"/>
<dbReference type="Proteomes" id="UP000188603">
    <property type="component" value="Chromosome"/>
</dbReference>
<name>A0A1U9K7W6_9BACL</name>
<dbReference type="InterPro" id="IPR023393">
    <property type="entry name" value="START-like_dom_sf"/>
</dbReference>